<evidence type="ECO:0000259" key="15">
    <source>
        <dbReference type="Pfam" id="PF08245"/>
    </source>
</evidence>
<dbReference type="STRING" id="648782.SAMN04488554_0939"/>
<dbReference type="Pfam" id="PF08245">
    <property type="entry name" value="Mur_ligase_M"/>
    <property type="match status" value="1"/>
</dbReference>
<dbReference type="InterPro" id="IPR004101">
    <property type="entry name" value="Mur_ligase_C"/>
</dbReference>
<evidence type="ECO:0000256" key="10">
    <source>
        <dbReference type="ARBA" id="ARBA00023316"/>
    </source>
</evidence>
<keyword evidence="11" id="KW-0460">Magnesium</keyword>
<reference evidence="17" key="1">
    <citation type="submission" date="2016-10" db="EMBL/GenBank/DDBJ databases">
        <authorList>
            <person name="Varghese N."/>
            <person name="Submissions S."/>
        </authorList>
    </citation>
    <scope>NUCLEOTIDE SEQUENCE [LARGE SCALE GENOMIC DNA]</scope>
    <source>
        <strain evidence="17">DSM 21368</strain>
    </source>
</reference>
<feature type="domain" description="Mur ligase central" evidence="15">
    <location>
        <begin position="135"/>
        <end position="342"/>
    </location>
</feature>
<dbReference type="InterPro" id="IPR036615">
    <property type="entry name" value="Mur_ligase_C_dom_sf"/>
</dbReference>
<dbReference type="NCBIfam" id="NF001124">
    <property type="entry name" value="PRK00139.1-2"/>
    <property type="match status" value="1"/>
</dbReference>
<feature type="domain" description="Mur ligase N-terminal catalytic" evidence="13">
    <location>
        <begin position="44"/>
        <end position="118"/>
    </location>
</feature>
<dbReference type="GO" id="GO:0004326">
    <property type="term" value="F:tetrahydrofolylpolyglutamate synthase activity"/>
    <property type="evidence" value="ECO:0007669"/>
    <property type="project" value="InterPro"/>
</dbReference>
<feature type="binding site" evidence="11">
    <location>
        <begin position="179"/>
        <end position="180"/>
    </location>
    <ligand>
        <name>UDP-N-acetyl-alpha-D-muramoyl-L-alanyl-D-glutamate</name>
        <dbReference type="ChEBI" id="CHEBI:83900"/>
    </ligand>
</feature>
<dbReference type="Gene3D" id="3.40.1390.10">
    <property type="entry name" value="MurE/MurF, N-terminal domain"/>
    <property type="match status" value="1"/>
</dbReference>
<comment type="cofactor">
    <cofactor evidence="11">
        <name>Mg(2+)</name>
        <dbReference type="ChEBI" id="CHEBI:18420"/>
    </cofactor>
</comment>
<dbReference type="InterPro" id="IPR000713">
    <property type="entry name" value="Mur_ligase_N"/>
</dbReference>
<comment type="PTM">
    <text evidence="11">Carboxylation is probably crucial for Mg(2+) binding and, consequently, for the gamma-phosphate positioning of ATP.</text>
</comment>
<dbReference type="GO" id="GO:0071555">
    <property type="term" value="P:cell wall organization"/>
    <property type="evidence" value="ECO:0007669"/>
    <property type="project" value="UniProtKB-KW"/>
</dbReference>
<feature type="binding site" evidence="11">
    <location>
        <position position="49"/>
    </location>
    <ligand>
        <name>UDP-N-acetyl-alpha-D-muramoyl-L-alanyl-D-glutamate</name>
        <dbReference type="ChEBI" id="CHEBI:83900"/>
    </ligand>
</feature>
<dbReference type="AlphaFoldDB" id="A0A1H5E9K1"/>
<dbReference type="EC" id="6.3.2.-" evidence="11"/>
<accession>A0A1H5E9K1</accession>
<dbReference type="Pfam" id="PF02875">
    <property type="entry name" value="Mur_ligase_C"/>
    <property type="match status" value="1"/>
</dbReference>
<evidence type="ECO:0000313" key="17">
    <source>
        <dbReference type="Proteomes" id="UP000199220"/>
    </source>
</evidence>
<keyword evidence="5 11" id="KW-0547">Nucleotide-binding</keyword>
<keyword evidence="6 11" id="KW-0067">ATP-binding</keyword>
<organism evidence="16 17">
    <name type="scientific">Ruania alba</name>
    <dbReference type="NCBI Taxonomy" id="648782"/>
    <lineage>
        <taxon>Bacteria</taxon>
        <taxon>Bacillati</taxon>
        <taxon>Actinomycetota</taxon>
        <taxon>Actinomycetes</taxon>
        <taxon>Micrococcales</taxon>
        <taxon>Ruaniaceae</taxon>
        <taxon>Ruania</taxon>
    </lineage>
</organism>
<dbReference type="GO" id="GO:0008360">
    <property type="term" value="P:regulation of cell shape"/>
    <property type="evidence" value="ECO:0007669"/>
    <property type="project" value="UniProtKB-KW"/>
</dbReference>
<evidence type="ECO:0000256" key="9">
    <source>
        <dbReference type="ARBA" id="ARBA00023306"/>
    </source>
</evidence>
<keyword evidence="8 11" id="KW-0573">Peptidoglycan synthesis</keyword>
<dbReference type="InterPro" id="IPR036565">
    <property type="entry name" value="Mur-like_cat_sf"/>
</dbReference>
<dbReference type="Gene3D" id="3.40.1190.10">
    <property type="entry name" value="Mur-like, catalytic domain"/>
    <property type="match status" value="1"/>
</dbReference>
<dbReference type="InterPro" id="IPR035911">
    <property type="entry name" value="MurE/MurF_N"/>
</dbReference>
<dbReference type="HAMAP" id="MF_00208">
    <property type="entry name" value="MurE"/>
    <property type="match status" value="1"/>
</dbReference>
<evidence type="ECO:0000259" key="14">
    <source>
        <dbReference type="Pfam" id="PF02875"/>
    </source>
</evidence>
<evidence type="ECO:0000256" key="6">
    <source>
        <dbReference type="ARBA" id="ARBA00022840"/>
    </source>
</evidence>
<dbReference type="NCBIfam" id="TIGR01085">
    <property type="entry name" value="murE"/>
    <property type="match status" value="1"/>
</dbReference>
<comment type="similarity">
    <text evidence="1 11">Belongs to the MurCDEF family. MurE subfamily.</text>
</comment>
<dbReference type="EMBL" id="FNTX01000001">
    <property type="protein sequence ID" value="SED87738.1"/>
    <property type="molecule type" value="Genomic_DNA"/>
</dbReference>
<comment type="pathway">
    <text evidence="11 12">Cell wall biogenesis; peptidoglycan biosynthesis.</text>
</comment>
<evidence type="ECO:0000259" key="13">
    <source>
        <dbReference type="Pfam" id="PF01225"/>
    </source>
</evidence>
<keyword evidence="17" id="KW-1185">Reference proteome</keyword>
<evidence type="ECO:0000256" key="8">
    <source>
        <dbReference type="ARBA" id="ARBA00022984"/>
    </source>
</evidence>
<gene>
    <name evidence="11" type="primary">murE</name>
    <name evidence="16" type="ORF">SAMN04488554_0939</name>
</gene>
<evidence type="ECO:0000256" key="5">
    <source>
        <dbReference type="ARBA" id="ARBA00022741"/>
    </source>
</evidence>
<dbReference type="PROSITE" id="PS01011">
    <property type="entry name" value="FOLYLPOLYGLU_SYNT_1"/>
    <property type="match status" value="1"/>
</dbReference>
<evidence type="ECO:0000256" key="7">
    <source>
        <dbReference type="ARBA" id="ARBA00022960"/>
    </source>
</evidence>
<dbReference type="GO" id="GO:0009252">
    <property type="term" value="P:peptidoglycan biosynthetic process"/>
    <property type="evidence" value="ECO:0007669"/>
    <property type="project" value="UniProtKB-UniRule"/>
</dbReference>
<dbReference type="UniPathway" id="UPA00219"/>
<comment type="caution">
    <text evidence="11">Lacks conserved residue(s) required for the propagation of feature annotation.</text>
</comment>
<keyword evidence="3 11" id="KW-0436">Ligase</keyword>
<comment type="subcellular location">
    <subcellularLocation>
        <location evidence="11 12">Cytoplasm</location>
    </subcellularLocation>
</comment>
<dbReference type="SUPFAM" id="SSF63418">
    <property type="entry name" value="MurE/MurF N-terminal domain"/>
    <property type="match status" value="1"/>
</dbReference>
<dbReference type="Gene3D" id="3.90.190.20">
    <property type="entry name" value="Mur ligase, C-terminal domain"/>
    <property type="match status" value="1"/>
</dbReference>
<sequence length="529" mass="56059">MSEPSQRAVDFVPMNAPDAPVARTTAELADLFELQAHGSATATVTGVSLDNRDVRPGDLFAALPGAHTHGAVHASAAVDAGAVAVLTDEDGLRRLADLAGRDVPVLVAPDVRGVLGGISAAVQGQPAQRLRTFGITGTNGKTTTTYLLEQVLSHLGRTTGLIGTVELKVAEEHTPARLTTPESPQIQALLARMVGAGVQDLVMEVSSHALALHRVDGIVYDMVAFTHLTPDHLDFHGGMEGYYRAKASLFTAARARRGVILADDEWGRRLAAEAEIPVVTIGSQTPPTQPDPDTDWLLTIIASRPDHTTFTVTHRDGRSLSTEVWMPGRFNAANAAVAVVMAIESGISIGDLHHALAHGLRGNVPGRMERVADHPRCIVDFAHNTEALDLALKALRPTTKGRLFVVFGATGERDTAKRALMGEVAVARADVVVVTDDDPHDEDPAQIRTAVMVGALRAVPAAQRAGRTVDVFEVAPRATAIRRAVQFAGPSDTVLVAGRGHETIQEIAGVEHHLDDRDEVRAALDGGAR</sequence>
<keyword evidence="9 11" id="KW-0131">Cell cycle</keyword>
<dbReference type="NCBIfam" id="NF001126">
    <property type="entry name" value="PRK00139.1-4"/>
    <property type="match status" value="1"/>
</dbReference>
<dbReference type="GO" id="GO:0051301">
    <property type="term" value="P:cell division"/>
    <property type="evidence" value="ECO:0007669"/>
    <property type="project" value="UniProtKB-KW"/>
</dbReference>
<evidence type="ECO:0000313" key="16">
    <source>
        <dbReference type="EMBL" id="SED87738.1"/>
    </source>
</evidence>
<dbReference type="PANTHER" id="PTHR23135">
    <property type="entry name" value="MUR LIGASE FAMILY MEMBER"/>
    <property type="match status" value="1"/>
</dbReference>
<feature type="domain" description="Mur ligase C-terminal" evidence="14">
    <location>
        <begin position="366"/>
        <end position="500"/>
    </location>
</feature>
<protein>
    <recommendedName>
        <fullName evidence="11">UDP-N-acetylmuramyl-tripeptide synthetase</fullName>
        <ecNumber evidence="11">6.3.2.-</ecNumber>
    </recommendedName>
    <alternativeName>
        <fullName evidence="11">UDP-MurNAc-tripeptide synthetase</fullName>
    </alternativeName>
</protein>
<feature type="binding site" evidence="11">
    <location>
        <begin position="137"/>
        <end position="143"/>
    </location>
    <ligand>
        <name>ATP</name>
        <dbReference type="ChEBI" id="CHEBI:30616"/>
    </ligand>
</feature>
<dbReference type="Pfam" id="PF01225">
    <property type="entry name" value="Mur_ligase"/>
    <property type="match status" value="1"/>
</dbReference>
<dbReference type="GO" id="GO:0005737">
    <property type="term" value="C:cytoplasm"/>
    <property type="evidence" value="ECO:0007669"/>
    <property type="project" value="UniProtKB-SubCell"/>
</dbReference>
<evidence type="ECO:0000256" key="11">
    <source>
        <dbReference type="HAMAP-Rule" id="MF_00208"/>
    </source>
</evidence>
<feature type="binding site" evidence="11">
    <location>
        <position position="214"/>
    </location>
    <ligand>
        <name>UDP-N-acetyl-alpha-D-muramoyl-L-alanyl-D-glutamate</name>
        <dbReference type="ChEBI" id="CHEBI:83900"/>
    </ligand>
</feature>
<dbReference type="InterPro" id="IPR005761">
    <property type="entry name" value="UDP-N-AcMur-Glu-dNH2Pim_ligase"/>
</dbReference>
<dbReference type="SUPFAM" id="SSF53244">
    <property type="entry name" value="MurD-like peptide ligases, peptide-binding domain"/>
    <property type="match status" value="1"/>
</dbReference>
<dbReference type="InterPro" id="IPR013221">
    <property type="entry name" value="Mur_ligase_cen"/>
</dbReference>
<name>A0A1H5E9K1_9MICO</name>
<keyword evidence="2 11" id="KW-0963">Cytoplasm</keyword>
<proteinExistence type="inferred from homology"/>
<dbReference type="GO" id="GO:0000287">
    <property type="term" value="F:magnesium ion binding"/>
    <property type="evidence" value="ECO:0007669"/>
    <property type="project" value="UniProtKB-UniRule"/>
</dbReference>
<evidence type="ECO:0000256" key="1">
    <source>
        <dbReference type="ARBA" id="ARBA00005898"/>
    </source>
</evidence>
<keyword evidence="4 11" id="KW-0132">Cell division</keyword>
<feature type="modified residue" description="N6-carboxylysine" evidence="11">
    <location>
        <position position="246"/>
    </location>
</feature>
<evidence type="ECO:0000256" key="2">
    <source>
        <dbReference type="ARBA" id="ARBA00022490"/>
    </source>
</evidence>
<dbReference type="SUPFAM" id="SSF53623">
    <property type="entry name" value="MurD-like peptide ligases, catalytic domain"/>
    <property type="match status" value="1"/>
</dbReference>
<evidence type="ECO:0000256" key="4">
    <source>
        <dbReference type="ARBA" id="ARBA00022618"/>
    </source>
</evidence>
<dbReference type="Proteomes" id="UP000199220">
    <property type="component" value="Unassembled WGS sequence"/>
</dbReference>
<dbReference type="InterPro" id="IPR018109">
    <property type="entry name" value="Folylpolyglutamate_synth_CS"/>
</dbReference>
<evidence type="ECO:0000256" key="3">
    <source>
        <dbReference type="ARBA" id="ARBA00022598"/>
    </source>
</evidence>
<keyword evidence="7 11" id="KW-0133">Cell shape</keyword>
<comment type="function">
    <text evidence="11">Catalyzes the addition of an amino acid to the nucleotide precursor UDP-N-acetylmuramoyl-L-alanyl-D-glutamate (UMAG) in the biosynthesis of bacterial cell-wall peptidoglycan.</text>
</comment>
<feature type="binding site" evidence="11">
    <location>
        <position position="206"/>
    </location>
    <ligand>
        <name>UDP-N-acetyl-alpha-D-muramoyl-L-alanyl-D-glutamate</name>
        <dbReference type="ChEBI" id="CHEBI:83900"/>
    </ligand>
</feature>
<dbReference type="GO" id="GO:0005524">
    <property type="term" value="F:ATP binding"/>
    <property type="evidence" value="ECO:0007669"/>
    <property type="project" value="UniProtKB-UniRule"/>
</dbReference>
<dbReference type="PANTHER" id="PTHR23135:SF4">
    <property type="entry name" value="UDP-N-ACETYLMURAMOYL-L-ALANYL-D-GLUTAMATE--2,6-DIAMINOPIMELATE LIGASE MURE HOMOLOG, CHLOROPLASTIC"/>
    <property type="match status" value="1"/>
</dbReference>
<evidence type="ECO:0000256" key="12">
    <source>
        <dbReference type="RuleBase" id="RU004135"/>
    </source>
</evidence>
<keyword evidence="10 11" id="KW-0961">Cell wall biogenesis/degradation</keyword>